<reference evidence="3" key="1">
    <citation type="submission" date="2020-01" db="EMBL/GenBank/DDBJ databases">
        <title>Genome Sequencing of Three Apophysomyces-Like Fungal Strains Confirms a Novel Fungal Genus in the Mucoromycota with divergent Burkholderia-like Endosymbiotic Bacteria.</title>
        <authorList>
            <person name="Stajich J.E."/>
            <person name="Macias A.M."/>
            <person name="Carter-House D."/>
            <person name="Lovett B."/>
            <person name="Kasson L.R."/>
            <person name="Berry K."/>
            <person name="Grigoriev I."/>
            <person name="Chang Y."/>
            <person name="Spatafora J."/>
            <person name="Kasson M.T."/>
        </authorList>
    </citation>
    <scope>NUCLEOTIDE SEQUENCE</scope>
    <source>
        <strain evidence="3">NRRL A-21654</strain>
    </source>
</reference>
<keyword evidence="2" id="KW-0812">Transmembrane</keyword>
<keyword evidence="2" id="KW-1133">Transmembrane helix</keyword>
<dbReference type="PANTHER" id="PTHR37848:SF1">
    <property type="entry name" value="SUN DOMAIN-CONTAINING PROTEIN"/>
    <property type="match status" value="1"/>
</dbReference>
<sequence>MTDKATSPPPYEEGIPLSMRSDQPSSSIASDEILPYHVARPPNDDAFAPLLQVAVDEDSHTGGSPRPTHTIPYKVQKDSIVSYDQHINEDGEALARFLNEHNTPPIMKIKFRGYHRATQFKSRATHDRDGNLMIEERKPKTALIEDFNFEIDCSRYISTTCKGLYGPMDIRTGHQKTADEVCEEYVQKQARLRELLVTKVVDWNYEDLTKGTIEWQRFLLIDVDLVLALTTAIRSQGYNHNLTITYDMKESKIKIMSGASPFSTLARNPCVYITCFISMLCIIAWPLYRILDSIFNKFAKRTTMTSRWDMILSEREFYEKHIDEILHKTKRKPIPPTTVTCSVQRQ</sequence>
<accession>A0A8H7ETH1</accession>
<protein>
    <submittedName>
        <fullName evidence="3">Uncharacterized protein</fullName>
    </submittedName>
</protein>
<evidence type="ECO:0000313" key="4">
    <source>
        <dbReference type="Proteomes" id="UP000605846"/>
    </source>
</evidence>
<gene>
    <name evidence="3" type="ORF">EC973_008656</name>
</gene>
<feature type="transmembrane region" description="Helical" evidence="2">
    <location>
        <begin position="271"/>
        <end position="291"/>
    </location>
</feature>
<keyword evidence="4" id="KW-1185">Reference proteome</keyword>
<comment type="caution">
    <text evidence="3">The sequence shown here is derived from an EMBL/GenBank/DDBJ whole genome shotgun (WGS) entry which is preliminary data.</text>
</comment>
<evidence type="ECO:0000256" key="2">
    <source>
        <dbReference type="SAM" id="Phobius"/>
    </source>
</evidence>
<name>A0A8H7ETH1_9FUNG</name>
<dbReference type="OrthoDB" id="203796at2759"/>
<dbReference type="EMBL" id="JABAYA010000077">
    <property type="protein sequence ID" value="KAF7726525.1"/>
    <property type="molecule type" value="Genomic_DNA"/>
</dbReference>
<dbReference type="AlphaFoldDB" id="A0A8H7ETH1"/>
<dbReference type="PANTHER" id="PTHR37848">
    <property type="entry name" value="EXPRESSED PROTEIN"/>
    <property type="match status" value="1"/>
</dbReference>
<keyword evidence="2" id="KW-0472">Membrane</keyword>
<dbReference type="Proteomes" id="UP000605846">
    <property type="component" value="Unassembled WGS sequence"/>
</dbReference>
<organism evidence="3 4">
    <name type="scientific">Apophysomyces ossiformis</name>
    <dbReference type="NCBI Taxonomy" id="679940"/>
    <lineage>
        <taxon>Eukaryota</taxon>
        <taxon>Fungi</taxon>
        <taxon>Fungi incertae sedis</taxon>
        <taxon>Mucoromycota</taxon>
        <taxon>Mucoromycotina</taxon>
        <taxon>Mucoromycetes</taxon>
        <taxon>Mucorales</taxon>
        <taxon>Mucorineae</taxon>
        <taxon>Mucoraceae</taxon>
        <taxon>Apophysomyces</taxon>
    </lineage>
</organism>
<proteinExistence type="predicted"/>
<feature type="region of interest" description="Disordered" evidence="1">
    <location>
        <begin position="1"/>
        <end position="27"/>
    </location>
</feature>
<evidence type="ECO:0000313" key="3">
    <source>
        <dbReference type="EMBL" id="KAF7726525.1"/>
    </source>
</evidence>
<evidence type="ECO:0000256" key="1">
    <source>
        <dbReference type="SAM" id="MobiDB-lite"/>
    </source>
</evidence>